<evidence type="ECO:0000313" key="2">
    <source>
        <dbReference type="Proteomes" id="UP000507470"/>
    </source>
</evidence>
<dbReference type="AlphaFoldDB" id="A0A6J8DGP8"/>
<accession>A0A6J8DGP8</accession>
<keyword evidence="2" id="KW-1185">Reference proteome</keyword>
<organism evidence="1 2">
    <name type="scientific">Mytilus coruscus</name>
    <name type="common">Sea mussel</name>
    <dbReference type="NCBI Taxonomy" id="42192"/>
    <lineage>
        <taxon>Eukaryota</taxon>
        <taxon>Metazoa</taxon>
        <taxon>Spiralia</taxon>
        <taxon>Lophotrochozoa</taxon>
        <taxon>Mollusca</taxon>
        <taxon>Bivalvia</taxon>
        <taxon>Autobranchia</taxon>
        <taxon>Pteriomorphia</taxon>
        <taxon>Mytilida</taxon>
        <taxon>Mytiloidea</taxon>
        <taxon>Mytilidae</taxon>
        <taxon>Mytilinae</taxon>
        <taxon>Mytilus</taxon>
    </lineage>
</organism>
<dbReference type="Gene3D" id="1.10.10.60">
    <property type="entry name" value="Homeodomain-like"/>
    <property type="match status" value="1"/>
</dbReference>
<protein>
    <submittedName>
        <fullName evidence="1">Uncharacterized protein</fullName>
    </submittedName>
</protein>
<name>A0A6J8DGP8_MYTCO</name>
<proteinExistence type="predicted"/>
<gene>
    <name evidence="1" type="ORF">MCOR_41255</name>
</gene>
<dbReference type="Proteomes" id="UP000507470">
    <property type="component" value="Unassembled WGS sequence"/>
</dbReference>
<evidence type="ECO:0000313" key="1">
    <source>
        <dbReference type="EMBL" id="CAC5407818.1"/>
    </source>
</evidence>
<dbReference type="EMBL" id="CACVKT020007423">
    <property type="protein sequence ID" value="CAC5407818.1"/>
    <property type="molecule type" value="Genomic_DNA"/>
</dbReference>
<reference evidence="1 2" key="1">
    <citation type="submission" date="2020-06" db="EMBL/GenBank/DDBJ databases">
        <authorList>
            <person name="Li R."/>
            <person name="Bekaert M."/>
        </authorList>
    </citation>
    <scope>NUCLEOTIDE SEQUENCE [LARGE SCALE GENOMIC DNA]</scope>
    <source>
        <strain evidence="2">wild</strain>
    </source>
</reference>
<sequence length="230" mass="26351">MCWPVIDKNGEVFLQKFHRNISPSSEADISVLSLESNDIETFVQEGYLYSWDSEESTKCFPSEDTSIFSSMGKLNVNSIQISSTTFVSQIEFLDFVHNWTLSEEVLLIILRSDMESKFVGAKSHETLWNEIQKKMEKQGEVIDANNKTGNNAVSWKHYDKFNECMGSKPPQNYKHLMIQVFKEHQLNYMLKPNEGEKDIAKPSCSGINASEKSAKKKEKGLNFMTLLKNQ</sequence>